<protein>
    <submittedName>
        <fullName evidence="2">Uncharacterized protein</fullName>
    </submittedName>
</protein>
<reference evidence="2 3" key="1">
    <citation type="submission" date="2019-07" db="EMBL/GenBank/DDBJ databases">
        <title>Draft genome sequence of Brevibacterium aurantiacum XU54 isolated from Xinjiang China.</title>
        <authorList>
            <person name="Xu X."/>
        </authorList>
    </citation>
    <scope>NUCLEOTIDE SEQUENCE [LARGE SCALE GENOMIC DNA]</scope>
    <source>
        <strain evidence="2 3">XU54</strain>
    </source>
</reference>
<comment type="caution">
    <text evidence="2">The sequence shown here is derived from an EMBL/GenBank/DDBJ whole genome shotgun (WGS) entry which is preliminary data.</text>
</comment>
<name>A0A556CGZ8_BREAU</name>
<keyword evidence="3" id="KW-1185">Reference proteome</keyword>
<keyword evidence="1" id="KW-0472">Membrane</keyword>
<gene>
    <name evidence="2" type="ORF">FO013_07620</name>
</gene>
<proteinExistence type="predicted"/>
<sequence length="262" mass="28049">MNTAAKLGAAIIIFGAVATGSSIYSHSEFDEARDARIVAEKGDTITVDSIYLDRIEGRYDPNYDRSRYQEIAESLQSDPIYIDAYQAFEVDDESLATIRDEVKDLDMPIYVAFLATSQVDDADGQSQLLAGRIAEELPDKRATVVVVGAVTEGIADKGADRRVASYDVATDVDDNRSAVARRYVEALKAAETEASKSSSSRSLDDELQPIVVDEDTSTDPSTLVYPVGAAVGGAALGFIVGGGLGIGGVLAWRAIKKRKQNT</sequence>
<keyword evidence="1" id="KW-0812">Transmembrane</keyword>
<accession>A0A556CGZ8</accession>
<dbReference type="AlphaFoldDB" id="A0A556CGZ8"/>
<dbReference type="Proteomes" id="UP000316406">
    <property type="component" value="Unassembled WGS sequence"/>
</dbReference>
<dbReference type="RefSeq" id="WP_143921967.1">
    <property type="nucleotide sequence ID" value="NZ_VLTK01000004.1"/>
</dbReference>
<feature type="transmembrane region" description="Helical" evidence="1">
    <location>
        <begin position="223"/>
        <end position="252"/>
    </location>
</feature>
<evidence type="ECO:0000256" key="1">
    <source>
        <dbReference type="SAM" id="Phobius"/>
    </source>
</evidence>
<keyword evidence="1" id="KW-1133">Transmembrane helix</keyword>
<organism evidence="2 3">
    <name type="scientific">Brevibacterium aurantiacum</name>
    <dbReference type="NCBI Taxonomy" id="273384"/>
    <lineage>
        <taxon>Bacteria</taxon>
        <taxon>Bacillati</taxon>
        <taxon>Actinomycetota</taxon>
        <taxon>Actinomycetes</taxon>
        <taxon>Micrococcales</taxon>
        <taxon>Brevibacteriaceae</taxon>
        <taxon>Brevibacterium</taxon>
    </lineage>
</organism>
<evidence type="ECO:0000313" key="3">
    <source>
        <dbReference type="Proteomes" id="UP000316406"/>
    </source>
</evidence>
<evidence type="ECO:0000313" key="2">
    <source>
        <dbReference type="EMBL" id="TSI16710.1"/>
    </source>
</evidence>
<dbReference type="EMBL" id="VLTK01000004">
    <property type="protein sequence ID" value="TSI16710.1"/>
    <property type="molecule type" value="Genomic_DNA"/>
</dbReference>
<dbReference type="OrthoDB" id="4802768at2"/>